<dbReference type="InterPro" id="IPR009057">
    <property type="entry name" value="Homeodomain-like_sf"/>
</dbReference>
<organism evidence="6 7">
    <name type="scientific">Shewanella corallii</name>
    <dbReference type="NCBI Taxonomy" id="560080"/>
    <lineage>
        <taxon>Bacteria</taxon>
        <taxon>Pseudomonadati</taxon>
        <taxon>Pseudomonadota</taxon>
        <taxon>Gammaproteobacteria</taxon>
        <taxon>Alteromonadales</taxon>
        <taxon>Shewanellaceae</taxon>
        <taxon>Shewanella</taxon>
    </lineage>
</organism>
<comment type="caution">
    <text evidence="6">The sequence shown here is derived from an EMBL/GenBank/DDBJ whole genome shotgun (WGS) entry which is preliminary data.</text>
</comment>
<sequence length="186" mass="20490">MSVKIKKRGRPGANKSQLSAELILNMARQLMRQNGKVPSIRQLATELNVDAMAIYHYYVNKATLLEALTVSLIEEIYTPPGTGDWQAELKQLCQSYLALLSRQQGLLETMLSMTCYGPAQVFSHKVSIALKPLALTDSQLMQIIALLADYLHGVAIAAQCNPGNDEVTNIDGPYGLICLAIEAYRH</sequence>
<evidence type="ECO:0000256" key="2">
    <source>
        <dbReference type="ARBA" id="ARBA00023125"/>
    </source>
</evidence>
<gene>
    <name evidence="6" type="ORF">L2725_18700</name>
</gene>
<reference evidence="6 7" key="1">
    <citation type="submission" date="2022-01" db="EMBL/GenBank/DDBJ databases">
        <title>Whole genome-based taxonomy of the Shewanellaceae.</title>
        <authorList>
            <person name="Martin-Rodriguez A.J."/>
        </authorList>
    </citation>
    <scope>NUCLEOTIDE SEQUENCE [LARGE SCALE GENOMIC DNA]</scope>
    <source>
        <strain evidence="6 7">DSM 21332</strain>
    </source>
</reference>
<evidence type="ECO:0000256" key="1">
    <source>
        <dbReference type="ARBA" id="ARBA00023015"/>
    </source>
</evidence>
<dbReference type="Gene3D" id="1.10.357.10">
    <property type="entry name" value="Tetracycline Repressor, domain 2"/>
    <property type="match status" value="1"/>
</dbReference>
<evidence type="ECO:0000259" key="5">
    <source>
        <dbReference type="PROSITE" id="PS50977"/>
    </source>
</evidence>
<protein>
    <submittedName>
        <fullName evidence="6">TetR/AcrR family transcriptional regulator</fullName>
    </submittedName>
</protein>
<keyword evidence="1" id="KW-0805">Transcription regulation</keyword>
<dbReference type="RefSeq" id="WP_249250345.1">
    <property type="nucleotide sequence ID" value="NZ_JAKIKT010000008.1"/>
</dbReference>
<dbReference type="Pfam" id="PF02909">
    <property type="entry name" value="TetR_C_1"/>
    <property type="match status" value="1"/>
</dbReference>
<accession>A0ABT0NBD9</accession>
<dbReference type="InterPro" id="IPR004111">
    <property type="entry name" value="Repressor_TetR_C"/>
</dbReference>
<evidence type="ECO:0000313" key="6">
    <source>
        <dbReference type="EMBL" id="MCL2915788.1"/>
    </source>
</evidence>
<keyword evidence="2 4" id="KW-0238">DNA-binding</keyword>
<dbReference type="InterPro" id="IPR036271">
    <property type="entry name" value="Tet_transcr_reg_TetR-rel_C_sf"/>
</dbReference>
<evidence type="ECO:0000313" key="7">
    <source>
        <dbReference type="Proteomes" id="UP001202831"/>
    </source>
</evidence>
<evidence type="ECO:0000256" key="3">
    <source>
        <dbReference type="ARBA" id="ARBA00023163"/>
    </source>
</evidence>
<name>A0ABT0NBD9_9GAMM</name>
<evidence type="ECO:0000256" key="4">
    <source>
        <dbReference type="PROSITE-ProRule" id="PRU00335"/>
    </source>
</evidence>
<dbReference type="EMBL" id="JAKIKT010000008">
    <property type="protein sequence ID" value="MCL2915788.1"/>
    <property type="molecule type" value="Genomic_DNA"/>
</dbReference>
<dbReference type="SUPFAM" id="SSF46689">
    <property type="entry name" value="Homeodomain-like"/>
    <property type="match status" value="1"/>
</dbReference>
<dbReference type="InterPro" id="IPR001647">
    <property type="entry name" value="HTH_TetR"/>
</dbReference>
<dbReference type="PROSITE" id="PS50977">
    <property type="entry name" value="HTH_TETR_2"/>
    <property type="match status" value="1"/>
</dbReference>
<feature type="domain" description="HTH tetR-type" evidence="5">
    <location>
        <begin position="17"/>
        <end position="76"/>
    </location>
</feature>
<dbReference type="SUPFAM" id="SSF48498">
    <property type="entry name" value="Tetracyclin repressor-like, C-terminal domain"/>
    <property type="match status" value="1"/>
</dbReference>
<proteinExistence type="predicted"/>
<keyword evidence="3" id="KW-0804">Transcription</keyword>
<dbReference type="Proteomes" id="UP001202831">
    <property type="component" value="Unassembled WGS sequence"/>
</dbReference>
<keyword evidence="7" id="KW-1185">Reference proteome</keyword>
<feature type="DNA-binding region" description="H-T-H motif" evidence="4">
    <location>
        <begin position="39"/>
        <end position="58"/>
    </location>
</feature>
<dbReference type="Pfam" id="PF00440">
    <property type="entry name" value="TetR_N"/>
    <property type="match status" value="1"/>
</dbReference>